<evidence type="ECO:0000313" key="4">
    <source>
        <dbReference type="Proteomes" id="UP000669060"/>
    </source>
</evidence>
<dbReference type="InterPro" id="IPR050345">
    <property type="entry name" value="Aliph_Amidase/BUP"/>
</dbReference>
<dbReference type="SUPFAM" id="SSF56317">
    <property type="entry name" value="Carbon-nitrogen hydrolase"/>
    <property type="match status" value="1"/>
</dbReference>
<dbReference type="CDD" id="cd07576">
    <property type="entry name" value="R-amidase_like"/>
    <property type="match status" value="1"/>
</dbReference>
<dbReference type="Pfam" id="PF00795">
    <property type="entry name" value="CN_hydrolase"/>
    <property type="match status" value="1"/>
</dbReference>
<dbReference type="InterPro" id="IPR044083">
    <property type="entry name" value="RamA-like"/>
</dbReference>
<gene>
    <name evidence="3" type="ORF">JFY56_01555</name>
</gene>
<keyword evidence="1 3" id="KW-0378">Hydrolase</keyword>
<dbReference type="GO" id="GO:0016787">
    <property type="term" value="F:hydrolase activity"/>
    <property type="evidence" value="ECO:0007669"/>
    <property type="project" value="UniProtKB-KW"/>
</dbReference>
<dbReference type="PANTHER" id="PTHR43674">
    <property type="entry name" value="NITRILASE C965.09-RELATED"/>
    <property type="match status" value="1"/>
</dbReference>
<protein>
    <submittedName>
        <fullName evidence="3">Carbon-nitrogen hydrolase family protein</fullName>
    </submittedName>
</protein>
<dbReference type="InterPro" id="IPR003010">
    <property type="entry name" value="C-N_Hydrolase"/>
</dbReference>
<proteinExistence type="predicted"/>
<evidence type="ECO:0000313" key="3">
    <source>
        <dbReference type="EMBL" id="MBO3273908.1"/>
    </source>
</evidence>
<dbReference type="PANTHER" id="PTHR43674:SF2">
    <property type="entry name" value="BETA-UREIDOPROPIONASE"/>
    <property type="match status" value="1"/>
</dbReference>
<sequence length="262" mass="28782">MRLALYQCPPGPNDVTGNLRRLEQAAQEAAQQGADLLVCPEMFTSGYNIGAERVAALAEPVDGATADAVALLAREIGVGILYGYPERAADGAIYNSVQLIDRDGRHRANYRKTHLYGELDRSQFSASDAAPAVFELDGWRIGLLICFDVEFPEAVRSLALAGADLVLVPTANMRPYEFVANVVVPCRAYENQVYLAYANFDGKEYELDYCGLSCIVAPDGEVLARADQPEQVLVADLDRARLARTREAFSYVGLRRPELYRP</sequence>
<dbReference type="Gene3D" id="3.60.110.10">
    <property type="entry name" value="Carbon-nitrogen hydrolase"/>
    <property type="match status" value="1"/>
</dbReference>
<reference evidence="3 4" key="1">
    <citation type="submission" date="2020-12" db="EMBL/GenBank/DDBJ databases">
        <title>Pseudomonas schmalbachii sp. nov. isolated from millipede gut.</title>
        <authorList>
            <person name="Shelomi M."/>
        </authorList>
    </citation>
    <scope>NUCLEOTIDE SEQUENCE [LARGE SCALE GENOMIC DNA]</scope>
    <source>
        <strain evidence="3 4">Milli4</strain>
    </source>
</reference>
<dbReference type="RefSeq" id="WP_208311729.1">
    <property type="nucleotide sequence ID" value="NZ_JAELYA010000001.1"/>
</dbReference>
<dbReference type="InterPro" id="IPR036526">
    <property type="entry name" value="C-N_Hydrolase_sf"/>
</dbReference>
<accession>A0ABS3TKG3</accession>
<evidence type="ECO:0000259" key="2">
    <source>
        <dbReference type="PROSITE" id="PS50263"/>
    </source>
</evidence>
<feature type="domain" description="CN hydrolase" evidence="2">
    <location>
        <begin position="1"/>
        <end position="239"/>
    </location>
</feature>
<dbReference type="EMBL" id="JAELYA010000001">
    <property type="protein sequence ID" value="MBO3273908.1"/>
    <property type="molecule type" value="Genomic_DNA"/>
</dbReference>
<comment type="caution">
    <text evidence="3">The sequence shown here is derived from an EMBL/GenBank/DDBJ whole genome shotgun (WGS) entry which is preliminary data.</text>
</comment>
<organism evidence="3 4">
    <name type="scientific">Pseudomonas schmalbachii</name>
    <dbReference type="NCBI Taxonomy" id="2816993"/>
    <lineage>
        <taxon>Bacteria</taxon>
        <taxon>Pseudomonadati</taxon>
        <taxon>Pseudomonadota</taxon>
        <taxon>Gammaproteobacteria</taxon>
        <taxon>Pseudomonadales</taxon>
        <taxon>Pseudomonadaceae</taxon>
        <taxon>Pseudomonas</taxon>
    </lineage>
</organism>
<dbReference type="Proteomes" id="UP000669060">
    <property type="component" value="Unassembled WGS sequence"/>
</dbReference>
<evidence type="ECO:0000256" key="1">
    <source>
        <dbReference type="ARBA" id="ARBA00022801"/>
    </source>
</evidence>
<dbReference type="PROSITE" id="PS50263">
    <property type="entry name" value="CN_HYDROLASE"/>
    <property type="match status" value="1"/>
</dbReference>
<name>A0ABS3TKG3_9PSED</name>
<keyword evidence="4" id="KW-1185">Reference proteome</keyword>